<dbReference type="SUPFAM" id="SSF46689">
    <property type="entry name" value="Homeodomain-like"/>
    <property type="match status" value="1"/>
</dbReference>
<dbReference type="PROSITE" id="PS50977">
    <property type="entry name" value="HTH_TETR_2"/>
    <property type="match status" value="1"/>
</dbReference>
<evidence type="ECO:0000256" key="1">
    <source>
        <dbReference type="ARBA" id="ARBA00023125"/>
    </source>
</evidence>
<dbReference type="GO" id="GO:0003677">
    <property type="term" value="F:DNA binding"/>
    <property type="evidence" value="ECO:0007669"/>
    <property type="project" value="UniProtKB-UniRule"/>
</dbReference>
<dbReference type="Proteomes" id="UP000526307">
    <property type="component" value="Unassembled WGS sequence"/>
</dbReference>
<evidence type="ECO:0000259" key="3">
    <source>
        <dbReference type="PROSITE" id="PS50977"/>
    </source>
</evidence>
<evidence type="ECO:0000313" key="5">
    <source>
        <dbReference type="Proteomes" id="UP000526307"/>
    </source>
</evidence>
<sequence>MANKNHELDKPIIEAAKIEFLKNGFQSTSINSIAKRAGVTTGAIYTRYKGKDELLYSLIEELLQVLDSERKDNKEAYMKYCIDKDFDNLLSSIEKETARYIDILFEYYYECKLLLCCSKGSSVESMFDEMMKNKIHETQIFIEKYIDSDISKLKLDLVELLMNEQFNVYALIIEKGYSKDETVEYIKMLGEFIGAGWEKIFKDFIK</sequence>
<dbReference type="RefSeq" id="WP_009643919.1">
    <property type="nucleotide sequence ID" value="NZ_CALIBD010000063.1"/>
</dbReference>
<protein>
    <submittedName>
        <fullName evidence="4">TetR/AcrR family transcriptional regulator</fullName>
    </submittedName>
</protein>
<accession>A0A7Y8VRY0</accession>
<dbReference type="InterPro" id="IPR009057">
    <property type="entry name" value="Homeodomain-like_sf"/>
</dbReference>
<dbReference type="EMBL" id="JABXYR010000002">
    <property type="protein sequence ID" value="NWO23506.1"/>
    <property type="molecule type" value="Genomic_DNA"/>
</dbReference>
<dbReference type="InterPro" id="IPR001647">
    <property type="entry name" value="HTH_TetR"/>
</dbReference>
<evidence type="ECO:0000256" key="2">
    <source>
        <dbReference type="PROSITE-ProRule" id="PRU00335"/>
    </source>
</evidence>
<proteinExistence type="predicted"/>
<reference evidence="4 5" key="1">
    <citation type="submission" date="2020-06" db="EMBL/GenBank/DDBJ databases">
        <title>Mogibacterium timidum strain W9173 genomic sequence.</title>
        <authorList>
            <person name="Wade W.G."/>
            <person name="Johnston C.D."/>
            <person name="Chen T."/>
            <person name="Dewhirst F.E."/>
        </authorList>
    </citation>
    <scope>NUCLEOTIDE SEQUENCE [LARGE SCALE GENOMIC DNA]</scope>
    <source>
        <strain evidence="4 5">W9173</strain>
    </source>
</reference>
<feature type="domain" description="HTH tetR-type" evidence="3">
    <location>
        <begin position="6"/>
        <end position="66"/>
    </location>
</feature>
<evidence type="ECO:0000313" key="4">
    <source>
        <dbReference type="EMBL" id="NWO23506.1"/>
    </source>
</evidence>
<dbReference type="InterPro" id="IPR050624">
    <property type="entry name" value="HTH-type_Tx_Regulator"/>
</dbReference>
<feature type="DNA-binding region" description="H-T-H motif" evidence="2">
    <location>
        <begin position="29"/>
        <end position="48"/>
    </location>
</feature>
<name>A0A7Y8VRY0_9FIRM</name>
<comment type="caution">
    <text evidence="4">The sequence shown here is derived from an EMBL/GenBank/DDBJ whole genome shotgun (WGS) entry which is preliminary data.</text>
</comment>
<dbReference type="Gene3D" id="1.10.357.10">
    <property type="entry name" value="Tetracycline Repressor, domain 2"/>
    <property type="match status" value="1"/>
</dbReference>
<gene>
    <name evidence="4" type="ORF">HW270_05435</name>
</gene>
<organism evidence="4 5">
    <name type="scientific">Mogibacterium timidum</name>
    <dbReference type="NCBI Taxonomy" id="35519"/>
    <lineage>
        <taxon>Bacteria</taxon>
        <taxon>Bacillati</taxon>
        <taxon>Bacillota</taxon>
        <taxon>Clostridia</taxon>
        <taxon>Peptostreptococcales</taxon>
        <taxon>Anaerovoracaceae</taxon>
        <taxon>Mogibacterium</taxon>
    </lineage>
</organism>
<dbReference type="AlphaFoldDB" id="A0A7Y8VRY0"/>
<keyword evidence="1 2" id="KW-0238">DNA-binding</keyword>
<dbReference type="PRINTS" id="PR00455">
    <property type="entry name" value="HTHTETR"/>
</dbReference>
<dbReference type="PANTHER" id="PTHR43479">
    <property type="entry name" value="ACREF/ENVCD OPERON REPRESSOR-RELATED"/>
    <property type="match status" value="1"/>
</dbReference>
<keyword evidence="5" id="KW-1185">Reference proteome</keyword>
<dbReference type="PANTHER" id="PTHR43479:SF11">
    <property type="entry name" value="ACREF_ENVCD OPERON REPRESSOR-RELATED"/>
    <property type="match status" value="1"/>
</dbReference>
<dbReference type="Pfam" id="PF00440">
    <property type="entry name" value="TetR_N"/>
    <property type="match status" value="1"/>
</dbReference>